<proteinExistence type="inferred from homology"/>
<dbReference type="RefSeq" id="XP_022943048.1">
    <property type="nucleotide sequence ID" value="XM_023087280.1"/>
</dbReference>
<evidence type="ECO:0000256" key="4">
    <source>
        <dbReference type="ARBA" id="ARBA00025743"/>
    </source>
</evidence>
<evidence type="ECO:0000256" key="1">
    <source>
        <dbReference type="ARBA" id="ARBA00012452"/>
    </source>
</evidence>
<evidence type="ECO:0000313" key="9">
    <source>
        <dbReference type="RefSeq" id="XP_022943048.1"/>
    </source>
</evidence>
<gene>
    <name evidence="9" type="primary">LOC111447903</name>
</gene>
<comment type="similarity">
    <text evidence="4">Belongs to the GST superfamily. Tau family.</text>
</comment>
<dbReference type="FunFam" id="3.40.30.10:FF:000044">
    <property type="entry name" value="Glutathione S-transferase GSTU6"/>
    <property type="match status" value="1"/>
</dbReference>
<evidence type="ECO:0000256" key="5">
    <source>
        <dbReference type="ARBA" id="ARBA00047960"/>
    </source>
</evidence>
<comment type="catalytic activity">
    <reaction evidence="5">
        <text>RX + glutathione = an S-substituted glutathione + a halide anion + H(+)</text>
        <dbReference type="Rhea" id="RHEA:16437"/>
        <dbReference type="ChEBI" id="CHEBI:15378"/>
        <dbReference type="ChEBI" id="CHEBI:16042"/>
        <dbReference type="ChEBI" id="CHEBI:17792"/>
        <dbReference type="ChEBI" id="CHEBI:57925"/>
        <dbReference type="ChEBI" id="CHEBI:90779"/>
        <dbReference type="EC" id="2.5.1.18"/>
    </reaction>
</comment>
<dbReference type="Pfam" id="PF02798">
    <property type="entry name" value="GST_N"/>
    <property type="match status" value="1"/>
</dbReference>
<evidence type="ECO:0000313" key="8">
    <source>
        <dbReference type="Proteomes" id="UP000504609"/>
    </source>
</evidence>
<dbReference type="InterPro" id="IPR045073">
    <property type="entry name" value="Omega/Tau-like"/>
</dbReference>
<dbReference type="GO" id="GO:0009407">
    <property type="term" value="P:toxin catabolic process"/>
    <property type="evidence" value="ECO:0007669"/>
    <property type="project" value="UniProtKB-ARBA"/>
</dbReference>
<dbReference type="PROSITE" id="PS50404">
    <property type="entry name" value="GST_NTER"/>
    <property type="match status" value="1"/>
</dbReference>
<keyword evidence="2" id="KW-0216">Detoxification</keyword>
<dbReference type="InterPro" id="IPR010987">
    <property type="entry name" value="Glutathione-S-Trfase_C-like"/>
</dbReference>
<reference evidence="9" key="1">
    <citation type="submission" date="2025-08" db="UniProtKB">
        <authorList>
            <consortium name="RefSeq"/>
        </authorList>
    </citation>
    <scope>IDENTIFICATION</scope>
    <source>
        <tissue evidence="9">Young leaves</tissue>
    </source>
</reference>
<evidence type="ECO:0000256" key="2">
    <source>
        <dbReference type="ARBA" id="ARBA00022575"/>
    </source>
</evidence>
<protein>
    <recommendedName>
        <fullName evidence="1">glutathione transferase</fullName>
        <ecNumber evidence="1">2.5.1.18</ecNumber>
    </recommendedName>
</protein>
<accession>A0A6J1FW89</accession>
<dbReference type="CDD" id="cd03185">
    <property type="entry name" value="GST_C_Tau"/>
    <property type="match status" value="1"/>
</dbReference>
<dbReference type="CDD" id="cd03058">
    <property type="entry name" value="GST_N_Tau"/>
    <property type="match status" value="1"/>
</dbReference>
<dbReference type="SFLD" id="SFLDG00358">
    <property type="entry name" value="Main_(cytGST)"/>
    <property type="match status" value="1"/>
</dbReference>
<dbReference type="FunFam" id="1.20.1050.10:FF:000016">
    <property type="entry name" value="Glutathione S-transferase U9"/>
    <property type="match status" value="1"/>
</dbReference>
<dbReference type="PANTHER" id="PTHR11260:SF615">
    <property type="entry name" value="GLUTATHIONE S-TRANSFERASE U17"/>
    <property type="match status" value="1"/>
</dbReference>
<sequence>MAKDEDVKLVGSWTSPFVMRPRIALNIKSVHYDFIQETFGSKSPLLLQSNPVHKKIPVLIHAGKPIAESSIIVEYIDEFWSSAPSILPSDPYDRALARFWASVVDQKFFTPMKASMGAEGEAKKGLMNQAVEAIGLLEEAFGTLSRGKAFFGGDHIGFVDIAFGSFLGWIRVAEISNGMKLIDAAKTPGLDGWAQRFSAHDAVKDVLPDTAKLLEFSKLLAAKLKEKH</sequence>
<keyword evidence="3" id="KW-0808">Transferase</keyword>
<dbReference type="SUPFAM" id="SSF52833">
    <property type="entry name" value="Thioredoxin-like"/>
    <property type="match status" value="1"/>
</dbReference>
<dbReference type="SUPFAM" id="SSF47616">
    <property type="entry name" value="GST C-terminal domain-like"/>
    <property type="match status" value="1"/>
</dbReference>
<dbReference type="InterPro" id="IPR040079">
    <property type="entry name" value="Glutathione_S-Trfase"/>
</dbReference>
<dbReference type="GO" id="GO:0006749">
    <property type="term" value="P:glutathione metabolic process"/>
    <property type="evidence" value="ECO:0007669"/>
    <property type="project" value="InterPro"/>
</dbReference>
<dbReference type="GeneID" id="111447903"/>
<dbReference type="Gene3D" id="1.20.1050.10">
    <property type="match status" value="1"/>
</dbReference>
<keyword evidence="8" id="KW-1185">Reference proteome</keyword>
<evidence type="ECO:0000259" key="6">
    <source>
        <dbReference type="PROSITE" id="PS50404"/>
    </source>
</evidence>
<dbReference type="Pfam" id="PF00043">
    <property type="entry name" value="GST_C"/>
    <property type="match status" value="1"/>
</dbReference>
<evidence type="ECO:0000259" key="7">
    <source>
        <dbReference type="PROSITE" id="PS50405"/>
    </source>
</evidence>
<dbReference type="SFLD" id="SFLDS00019">
    <property type="entry name" value="Glutathione_Transferase_(cytos"/>
    <property type="match status" value="1"/>
</dbReference>
<dbReference type="PROSITE" id="PS50405">
    <property type="entry name" value="GST_CTER"/>
    <property type="match status" value="1"/>
</dbReference>
<dbReference type="InterPro" id="IPR004046">
    <property type="entry name" value="GST_C"/>
</dbReference>
<feature type="domain" description="GST C-terminal" evidence="7">
    <location>
        <begin position="90"/>
        <end position="216"/>
    </location>
</feature>
<feature type="domain" description="GST N-terminal" evidence="6">
    <location>
        <begin position="5"/>
        <end position="84"/>
    </location>
</feature>
<dbReference type="PANTHER" id="PTHR11260">
    <property type="entry name" value="GLUTATHIONE S-TRANSFERASE, GST, SUPERFAMILY, GST DOMAIN CONTAINING"/>
    <property type="match status" value="1"/>
</dbReference>
<dbReference type="AlphaFoldDB" id="A0A6J1FW89"/>
<dbReference type="KEGG" id="cmos:111447903"/>
<dbReference type="InterPro" id="IPR036282">
    <property type="entry name" value="Glutathione-S-Trfase_C_sf"/>
</dbReference>
<dbReference type="GO" id="GO:0005737">
    <property type="term" value="C:cytoplasm"/>
    <property type="evidence" value="ECO:0007669"/>
    <property type="project" value="TreeGrafter"/>
</dbReference>
<dbReference type="InterPro" id="IPR036249">
    <property type="entry name" value="Thioredoxin-like_sf"/>
</dbReference>
<dbReference type="InterPro" id="IPR004045">
    <property type="entry name" value="Glutathione_S-Trfase_N"/>
</dbReference>
<dbReference type="EC" id="2.5.1.18" evidence="1"/>
<dbReference type="SFLD" id="SFLDG01152">
    <property type="entry name" value="Main.3:_Omega-_and_Tau-like"/>
    <property type="match status" value="1"/>
</dbReference>
<dbReference type="Proteomes" id="UP000504609">
    <property type="component" value="Unplaced"/>
</dbReference>
<dbReference type="GO" id="GO:0004364">
    <property type="term" value="F:glutathione transferase activity"/>
    <property type="evidence" value="ECO:0007669"/>
    <property type="project" value="UniProtKB-EC"/>
</dbReference>
<dbReference type="Gene3D" id="3.40.30.10">
    <property type="entry name" value="Glutaredoxin"/>
    <property type="match status" value="1"/>
</dbReference>
<organism evidence="8 9">
    <name type="scientific">Cucurbita moschata</name>
    <name type="common">Winter crookneck squash</name>
    <name type="synonym">Cucurbita pepo var. moschata</name>
    <dbReference type="NCBI Taxonomy" id="3662"/>
    <lineage>
        <taxon>Eukaryota</taxon>
        <taxon>Viridiplantae</taxon>
        <taxon>Streptophyta</taxon>
        <taxon>Embryophyta</taxon>
        <taxon>Tracheophyta</taxon>
        <taxon>Spermatophyta</taxon>
        <taxon>Magnoliopsida</taxon>
        <taxon>eudicotyledons</taxon>
        <taxon>Gunneridae</taxon>
        <taxon>Pentapetalae</taxon>
        <taxon>rosids</taxon>
        <taxon>fabids</taxon>
        <taxon>Cucurbitales</taxon>
        <taxon>Cucurbitaceae</taxon>
        <taxon>Cucurbiteae</taxon>
        <taxon>Cucurbita</taxon>
    </lineage>
</organism>
<name>A0A6J1FW89_CUCMO</name>
<dbReference type="InterPro" id="IPR045074">
    <property type="entry name" value="GST_C_Tau"/>
</dbReference>
<evidence type="ECO:0000256" key="3">
    <source>
        <dbReference type="ARBA" id="ARBA00022679"/>
    </source>
</evidence>